<dbReference type="Gene3D" id="3.90.1140.10">
    <property type="entry name" value="Cyclic phosphodiesterase"/>
    <property type="match status" value="1"/>
</dbReference>
<dbReference type="Proteomes" id="UP000177135">
    <property type="component" value="Unassembled WGS sequence"/>
</dbReference>
<name>A0A1F5N3I6_9BACT</name>
<dbReference type="SUPFAM" id="SSF55144">
    <property type="entry name" value="LigT-like"/>
    <property type="match status" value="1"/>
</dbReference>
<dbReference type="InterPro" id="IPR050580">
    <property type="entry name" value="2H_phosphoesterase_YjcG-like"/>
</dbReference>
<protein>
    <recommendedName>
        <fullName evidence="3">2'-5' RNA ligase</fullName>
    </recommendedName>
</protein>
<reference evidence="1 2" key="1">
    <citation type="journal article" date="2016" name="Nat. Commun.">
        <title>Thousands of microbial genomes shed light on interconnected biogeochemical processes in an aquifer system.</title>
        <authorList>
            <person name="Anantharaman K."/>
            <person name="Brown C.T."/>
            <person name="Hug L.A."/>
            <person name="Sharon I."/>
            <person name="Castelle C.J."/>
            <person name="Probst A.J."/>
            <person name="Thomas B.C."/>
            <person name="Singh A."/>
            <person name="Wilkins M.J."/>
            <person name="Karaoz U."/>
            <person name="Brodie E.L."/>
            <person name="Williams K.H."/>
            <person name="Hubbard S.S."/>
            <person name="Banfield J.F."/>
        </authorList>
    </citation>
    <scope>NUCLEOTIDE SEQUENCE [LARGE SCALE GENOMIC DNA]</scope>
</reference>
<dbReference type="AlphaFoldDB" id="A0A1F5N3I6"/>
<comment type="caution">
    <text evidence="1">The sequence shown here is derived from an EMBL/GenBank/DDBJ whole genome shotgun (WGS) entry which is preliminary data.</text>
</comment>
<gene>
    <name evidence="1" type="ORF">A2617_03015</name>
</gene>
<evidence type="ECO:0000313" key="2">
    <source>
        <dbReference type="Proteomes" id="UP000177135"/>
    </source>
</evidence>
<dbReference type="PANTHER" id="PTHR40037:SF1">
    <property type="entry name" value="PHOSPHOESTERASE SAOUHSC_00951-RELATED"/>
    <property type="match status" value="1"/>
</dbReference>
<dbReference type="PANTHER" id="PTHR40037">
    <property type="entry name" value="PHOSPHOESTERASE YJCG-RELATED"/>
    <property type="match status" value="1"/>
</dbReference>
<evidence type="ECO:0008006" key="3">
    <source>
        <dbReference type="Google" id="ProtNLM"/>
    </source>
</evidence>
<organism evidence="1 2">
    <name type="scientific">Candidatus Daviesbacteria bacterium RIFOXYD1_FULL_41_10</name>
    <dbReference type="NCBI Taxonomy" id="1797801"/>
    <lineage>
        <taxon>Bacteria</taxon>
        <taxon>Candidatus Daviesiibacteriota</taxon>
    </lineage>
</organism>
<dbReference type="InterPro" id="IPR009097">
    <property type="entry name" value="Cyclic_Pdiesterase"/>
</dbReference>
<accession>A0A1F5N3I6</accession>
<dbReference type="EMBL" id="MFEC01000001">
    <property type="protein sequence ID" value="OGE72133.1"/>
    <property type="molecule type" value="Genomic_DNA"/>
</dbReference>
<dbReference type="Pfam" id="PF13563">
    <property type="entry name" value="2_5_RNA_ligase2"/>
    <property type="match status" value="1"/>
</dbReference>
<sequence length="187" mass="21748">MLYALVFRPKIDTSKIDEFRRKYDPHINLIGPHITPVFPISGKNIDKNTFLKHIKNVLKGEKPFKIHLQGLRKSWDQWLNLILKKGNSEVIALHDKLYTGVLTQFFRKDLGYIPHIGLGLFVSSNSGYKVTDPTLQKLDENKYKLAFKEAESLSFDYWTDLDNLELITLDDNATQIVEQERFILNNN</sequence>
<proteinExistence type="predicted"/>
<evidence type="ECO:0000313" key="1">
    <source>
        <dbReference type="EMBL" id="OGE72133.1"/>
    </source>
</evidence>